<keyword evidence="6" id="KW-0378">Hydrolase</keyword>
<evidence type="ECO:0000256" key="9">
    <source>
        <dbReference type="ARBA" id="ARBA00023118"/>
    </source>
</evidence>
<dbReference type="InterPro" id="IPR038257">
    <property type="entry name" value="CRISPR-assoc_Cas3_HD_sf"/>
</dbReference>
<comment type="similarity">
    <text evidence="2">In the central section; belongs to the CRISPR-associated helicase Cas3 family.</text>
</comment>
<dbReference type="Pfam" id="PF18395">
    <property type="entry name" value="Cas3_C"/>
    <property type="match status" value="1"/>
</dbReference>
<dbReference type="PANTHER" id="PTHR47963:SF9">
    <property type="entry name" value="CRISPR-ASSOCIATED ENDONUCLEASE_HELICASE CAS3"/>
    <property type="match status" value="1"/>
</dbReference>
<reference evidence="11" key="1">
    <citation type="submission" date="2023-04" db="EMBL/GenBank/DDBJ databases">
        <title>Genomic of Limosilactobacillus fermentum MSJK0025.</title>
        <authorList>
            <person name="Yang S."/>
        </authorList>
    </citation>
    <scope>NUCLEOTIDE SEQUENCE</scope>
    <source>
        <strain evidence="11">MSJK0025</strain>
    </source>
</reference>
<dbReference type="GO" id="GO:0046872">
    <property type="term" value="F:metal ion binding"/>
    <property type="evidence" value="ECO:0007669"/>
    <property type="project" value="UniProtKB-KW"/>
</dbReference>
<keyword evidence="5" id="KW-0547">Nucleotide-binding</keyword>
<dbReference type="NCBIfam" id="TIGR01587">
    <property type="entry name" value="cas3_core"/>
    <property type="match status" value="1"/>
</dbReference>
<dbReference type="GO" id="GO:0003724">
    <property type="term" value="F:RNA helicase activity"/>
    <property type="evidence" value="ECO:0007669"/>
    <property type="project" value="TreeGrafter"/>
</dbReference>
<evidence type="ECO:0000256" key="2">
    <source>
        <dbReference type="ARBA" id="ARBA00009046"/>
    </source>
</evidence>
<dbReference type="AlphaFoldDB" id="A0AAJ5ZTL7"/>
<name>A0AAJ5ZTL7_LIMFE</name>
<dbReference type="PROSITE" id="PS51643">
    <property type="entry name" value="HD_CAS3"/>
    <property type="match status" value="1"/>
</dbReference>
<dbReference type="EMBL" id="CP121468">
    <property type="protein sequence ID" value="WFR88557.1"/>
    <property type="molecule type" value="Genomic_DNA"/>
</dbReference>
<dbReference type="InterPro" id="IPR041372">
    <property type="entry name" value="Cas3_C"/>
</dbReference>
<keyword evidence="3" id="KW-0540">Nuclease</keyword>
<dbReference type="PANTHER" id="PTHR47963">
    <property type="entry name" value="DEAD-BOX ATP-DEPENDENT RNA HELICASE 47, MITOCHONDRIAL"/>
    <property type="match status" value="1"/>
</dbReference>
<protein>
    <submittedName>
        <fullName evidence="11">CRISPR-associated helicase/endonuclease Cas3</fullName>
    </submittedName>
</protein>
<comment type="similarity">
    <text evidence="1">In the N-terminal section; belongs to the CRISPR-associated nuclease Cas3-HD family.</text>
</comment>
<dbReference type="GO" id="GO:0005524">
    <property type="term" value="F:ATP binding"/>
    <property type="evidence" value="ECO:0007669"/>
    <property type="project" value="UniProtKB-KW"/>
</dbReference>
<keyword evidence="7" id="KW-0347">Helicase</keyword>
<dbReference type="RefSeq" id="WP_107760389.1">
    <property type="nucleotide sequence ID" value="NZ_CP035055.1"/>
</dbReference>
<dbReference type="GO" id="GO:0004518">
    <property type="term" value="F:nuclease activity"/>
    <property type="evidence" value="ECO:0007669"/>
    <property type="project" value="UniProtKB-KW"/>
</dbReference>
<dbReference type="CDD" id="cd17930">
    <property type="entry name" value="DEXHc_cas3"/>
    <property type="match status" value="1"/>
</dbReference>
<sequence length="914" mass="103216">MKELSKQVKALWGKKSNVDGQELWQPLVVHLLDTKNVINWLYGHWLTDGQRKAVQGDLSEEAGQQLAEFLGAVHDLGKATPVFQIKKSYNGDQDLDDQLMERLIQVGFDHLGDLILASPRESPHALAGEALLEQFGIDKTVGAIIGGHHGKPQSKVPRAEIDDHTKNYWQVDNLVKAREGNWLKVQRELFNFCLQECGYQSVADVPANLTQPQAILLEGLLIMADWLVSTEYLGDDRSKPLFPLIPLHNSMEDLDLGARFQRAILTWRVEDQWFPEQITDIDEQFQKRWGFKPRPVQRQMDQVIQDATDPGIIIIELEPGAGKTEIALEAVEQLAYTNGEQGLFFGLPTQATSNAMFARVTDWLDKVAKDDDAKLGIKLMHSKAEFNPTYADLKIPQAHNVEEEGSVTVNSWFSGKKSILEEFSIGTIDHLLLMGLKQKHLFLRHLGMSGKVVVIDEVHAYDAYMDSYLTKALEWLGAYHVPVIALSATLPIATRSALIEAYCKGKYGKKKVEGAPSWDKNQAYPLISVLDGKRLVQKSDFMRNTEKRVVEVERLSVEEEGLIKAVLEAVEDGGVAGVIVNTVKRAQMIASQIPKGIPKLILHSAFLAPDRAEIETKLQGLIGKKYGKRPKKMIIIGTQVLEQSLDIDFDIMFTDIAPMDLLIQRIGRLHRHDIQRPSKLVTPQVKIMGINDYGDYGSANEAIYSKYLLMKTDQYLPEQLTIPDDISPLVQATYRDDGEMEPDLREAKRVFDVKHKEEQDKAEKFQIKSPKQRKSIHGWLDSELVDANKDEVRAQAAVRDIQETLEVLMVKQVKGDYYLLDGQQLEEVDSKTIAKQLIRIPAAVTPRIDKSIELLETQTAKNFPDWQADPWLKGALVVVLDEQNSVELGNWQIHYSRKFGLSYEKADDDEKQAF</sequence>
<feature type="domain" description="HD Cas3-type" evidence="10">
    <location>
        <begin position="20"/>
        <end position="227"/>
    </location>
</feature>
<gene>
    <name evidence="11" type="ORF">P8634_07085</name>
</gene>
<dbReference type="CDD" id="cd09641">
    <property type="entry name" value="Cas3''_I"/>
    <property type="match status" value="1"/>
</dbReference>
<evidence type="ECO:0000256" key="7">
    <source>
        <dbReference type="ARBA" id="ARBA00022806"/>
    </source>
</evidence>
<dbReference type="Pfam" id="PF18019">
    <property type="entry name" value="Cas3_HD"/>
    <property type="match status" value="1"/>
</dbReference>
<dbReference type="Gene3D" id="3.40.50.300">
    <property type="entry name" value="P-loop containing nucleotide triphosphate hydrolases"/>
    <property type="match status" value="2"/>
</dbReference>
<organism evidence="11 12">
    <name type="scientific">Limosilactobacillus fermentum</name>
    <name type="common">Lactobacillus fermentum</name>
    <dbReference type="NCBI Taxonomy" id="1613"/>
    <lineage>
        <taxon>Bacteria</taxon>
        <taxon>Bacillati</taxon>
        <taxon>Bacillota</taxon>
        <taxon>Bacilli</taxon>
        <taxon>Lactobacillales</taxon>
        <taxon>Lactobacillaceae</taxon>
        <taxon>Limosilactobacillus</taxon>
    </lineage>
</organism>
<dbReference type="SUPFAM" id="SSF52540">
    <property type="entry name" value="P-loop containing nucleoside triphosphate hydrolases"/>
    <property type="match status" value="1"/>
</dbReference>
<dbReference type="Pfam" id="PF00270">
    <property type="entry name" value="DEAD"/>
    <property type="match status" value="1"/>
</dbReference>
<evidence type="ECO:0000256" key="8">
    <source>
        <dbReference type="ARBA" id="ARBA00022840"/>
    </source>
</evidence>
<dbReference type="Pfam" id="PF22590">
    <property type="entry name" value="Cas3-like_C_2"/>
    <property type="match status" value="1"/>
</dbReference>
<proteinExistence type="inferred from homology"/>
<evidence type="ECO:0000313" key="12">
    <source>
        <dbReference type="Proteomes" id="UP001218104"/>
    </source>
</evidence>
<dbReference type="Proteomes" id="UP001218104">
    <property type="component" value="Chromosome"/>
</dbReference>
<dbReference type="Gene3D" id="1.10.3210.30">
    <property type="match status" value="1"/>
</dbReference>
<dbReference type="NCBIfam" id="TIGR01596">
    <property type="entry name" value="cas3_HD"/>
    <property type="match status" value="1"/>
</dbReference>
<dbReference type="SMART" id="SM00487">
    <property type="entry name" value="DEXDc"/>
    <property type="match status" value="1"/>
</dbReference>
<dbReference type="InterPro" id="IPR027417">
    <property type="entry name" value="P-loop_NTPase"/>
</dbReference>
<evidence type="ECO:0000256" key="6">
    <source>
        <dbReference type="ARBA" id="ARBA00022801"/>
    </source>
</evidence>
<dbReference type="InterPro" id="IPR054712">
    <property type="entry name" value="Cas3-like_dom"/>
</dbReference>
<dbReference type="InterPro" id="IPR006483">
    <property type="entry name" value="CRISPR-assoc_Cas3_HD"/>
</dbReference>
<evidence type="ECO:0000256" key="4">
    <source>
        <dbReference type="ARBA" id="ARBA00022723"/>
    </source>
</evidence>
<accession>A0AAJ5ZTL7</accession>
<dbReference type="InterPro" id="IPR050547">
    <property type="entry name" value="DEAD_box_RNA_helicases"/>
</dbReference>
<dbReference type="SMART" id="SM00490">
    <property type="entry name" value="HELICc"/>
    <property type="match status" value="1"/>
</dbReference>
<keyword evidence="8" id="KW-0067">ATP-binding</keyword>
<dbReference type="InterPro" id="IPR014001">
    <property type="entry name" value="Helicase_ATP-bd"/>
</dbReference>
<evidence type="ECO:0000259" key="10">
    <source>
        <dbReference type="PROSITE" id="PS51643"/>
    </source>
</evidence>
<dbReference type="InterPro" id="IPR011545">
    <property type="entry name" value="DEAD/DEAH_box_helicase_dom"/>
</dbReference>
<keyword evidence="4" id="KW-0479">Metal-binding</keyword>
<keyword evidence="9" id="KW-0051">Antiviral defense</keyword>
<dbReference type="InterPro" id="IPR001650">
    <property type="entry name" value="Helicase_C-like"/>
</dbReference>
<evidence type="ECO:0000256" key="1">
    <source>
        <dbReference type="ARBA" id="ARBA00006847"/>
    </source>
</evidence>
<evidence type="ECO:0000313" key="11">
    <source>
        <dbReference type="EMBL" id="WFR88557.1"/>
    </source>
</evidence>
<dbReference type="InterPro" id="IPR006474">
    <property type="entry name" value="Helicase_Cas3_CRISPR-ass_core"/>
</dbReference>
<evidence type="ECO:0000256" key="3">
    <source>
        <dbReference type="ARBA" id="ARBA00022722"/>
    </source>
</evidence>
<dbReference type="GO" id="GO:0051607">
    <property type="term" value="P:defense response to virus"/>
    <property type="evidence" value="ECO:0007669"/>
    <property type="project" value="UniProtKB-KW"/>
</dbReference>
<dbReference type="GO" id="GO:0003723">
    <property type="term" value="F:RNA binding"/>
    <property type="evidence" value="ECO:0007669"/>
    <property type="project" value="TreeGrafter"/>
</dbReference>
<dbReference type="GO" id="GO:0016787">
    <property type="term" value="F:hydrolase activity"/>
    <property type="evidence" value="ECO:0007669"/>
    <property type="project" value="UniProtKB-KW"/>
</dbReference>
<evidence type="ECO:0000256" key="5">
    <source>
        <dbReference type="ARBA" id="ARBA00022741"/>
    </source>
</evidence>